<proteinExistence type="inferred from homology"/>
<keyword evidence="5" id="KW-0274">FAD</keyword>
<dbReference type="AlphaFoldDB" id="A0A183TYG9"/>
<dbReference type="Proteomes" id="UP000050794">
    <property type="component" value="Unassembled WGS sequence"/>
</dbReference>
<keyword evidence="9" id="KW-1185">Reference proteome</keyword>
<dbReference type="GO" id="GO:0005782">
    <property type="term" value="C:peroxisomal matrix"/>
    <property type="evidence" value="ECO:0007669"/>
    <property type="project" value="UniProtKB-SubCell"/>
</dbReference>
<protein>
    <submittedName>
        <fullName evidence="10">DAO domain-containing protein</fullName>
    </submittedName>
</protein>
<dbReference type="InterPro" id="IPR006076">
    <property type="entry name" value="FAD-dep_OxRdtase"/>
</dbReference>
<dbReference type="GO" id="GO:0019478">
    <property type="term" value="P:D-amino acid catabolic process"/>
    <property type="evidence" value="ECO:0007669"/>
    <property type="project" value="TreeGrafter"/>
</dbReference>
<dbReference type="Pfam" id="PF01266">
    <property type="entry name" value="DAO"/>
    <property type="match status" value="1"/>
</dbReference>
<dbReference type="EMBL" id="UYWY01000909">
    <property type="protein sequence ID" value="VDM25879.1"/>
    <property type="molecule type" value="Genomic_DNA"/>
</dbReference>
<organism evidence="9 10">
    <name type="scientific">Toxocara canis</name>
    <name type="common">Canine roundworm</name>
    <dbReference type="NCBI Taxonomy" id="6265"/>
    <lineage>
        <taxon>Eukaryota</taxon>
        <taxon>Metazoa</taxon>
        <taxon>Ecdysozoa</taxon>
        <taxon>Nematoda</taxon>
        <taxon>Chromadorea</taxon>
        <taxon>Rhabditida</taxon>
        <taxon>Spirurina</taxon>
        <taxon>Ascaridomorpha</taxon>
        <taxon>Ascaridoidea</taxon>
        <taxon>Toxocaridae</taxon>
        <taxon>Toxocara</taxon>
    </lineage>
</organism>
<dbReference type="SUPFAM" id="SSF51971">
    <property type="entry name" value="Nucleotide-binding domain"/>
    <property type="match status" value="1"/>
</dbReference>
<evidence type="ECO:0000256" key="3">
    <source>
        <dbReference type="ARBA" id="ARBA00006730"/>
    </source>
</evidence>
<dbReference type="GO" id="GO:0071949">
    <property type="term" value="F:FAD binding"/>
    <property type="evidence" value="ECO:0007669"/>
    <property type="project" value="InterPro"/>
</dbReference>
<dbReference type="InterPro" id="IPR023209">
    <property type="entry name" value="DAO"/>
</dbReference>
<evidence type="ECO:0000256" key="5">
    <source>
        <dbReference type="ARBA" id="ARBA00022827"/>
    </source>
</evidence>
<evidence type="ECO:0000259" key="7">
    <source>
        <dbReference type="Pfam" id="PF01266"/>
    </source>
</evidence>
<dbReference type="PANTHER" id="PTHR11530">
    <property type="entry name" value="D-AMINO ACID OXIDASE"/>
    <property type="match status" value="1"/>
</dbReference>
<feature type="domain" description="FAD dependent oxidoreductase" evidence="7">
    <location>
        <begin position="104"/>
        <end position="257"/>
    </location>
</feature>
<evidence type="ECO:0000313" key="9">
    <source>
        <dbReference type="Proteomes" id="UP000050794"/>
    </source>
</evidence>
<reference evidence="8 9" key="2">
    <citation type="submission" date="2018-11" db="EMBL/GenBank/DDBJ databases">
        <authorList>
            <consortium name="Pathogen Informatics"/>
        </authorList>
    </citation>
    <scope>NUCLEOTIDE SEQUENCE [LARGE SCALE GENOMIC DNA]</scope>
</reference>
<sequence length="266" mass="30001">MITPENGQKQEKVSELVQAKWGLETFRLLESLYSGGDETVTMVSGYVFNDVSENTSEWETIVYNFRHLTSEEIASLGYSQYKFLNEGGKIIQKKLESLDDLPEDYDIIVNCSALGSKVLFDDRSIYPIRGQVVRVKSSTIKHFFMFGTDYYTIVKSSLHFSGDRVILGGTHENDDWDRAVRSDVAKRIWQGCQNLIPQLKNAKLEGHAVGLRPARPTIRLELNTFKVHGKEVPVVHNYGHGGSGITLFYGCCLEVASLVEDALRKK</sequence>
<evidence type="ECO:0000256" key="6">
    <source>
        <dbReference type="ARBA" id="ARBA00023002"/>
    </source>
</evidence>
<evidence type="ECO:0000313" key="8">
    <source>
        <dbReference type="EMBL" id="VDM25879.1"/>
    </source>
</evidence>
<keyword evidence="6" id="KW-0560">Oxidoreductase</keyword>
<dbReference type="SUPFAM" id="SSF54373">
    <property type="entry name" value="FAD-linked reductases, C-terminal domain"/>
    <property type="match status" value="1"/>
</dbReference>
<accession>A0A183TYG9</accession>
<keyword evidence="4" id="KW-0285">Flavoprotein</keyword>
<comment type="subcellular location">
    <subcellularLocation>
        <location evidence="2">Peroxisome matrix</location>
    </subcellularLocation>
</comment>
<gene>
    <name evidence="8" type="ORF">TCNE_LOCUS1289</name>
</gene>
<comment type="cofactor">
    <cofactor evidence="1">
        <name>FAD</name>
        <dbReference type="ChEBI" id="CHEBI:57692"/>
    </cofactor>
</comment>
<reference evidence="10" key="1">
    <citation type="submission" date="2016-06" db="UniProtKB">
        <authorList>
            <consortium name="WormBaseParasite"/>
        </authorList>
    </citation>
    <scope>IDENTIFICATION</scope>
</reference>
<evidence type="ECO:0000256" key="1">
    <source>
        <dbReference type="ARBA" id="ARBA00001974"/>
    </source>
</evidence>
<comment type="similarity">
    <text evidence="3">Belongs to the DAMOX/DASOX family.</text>
</comment>
<evidence type="ECO:0000313" key="10">
    <source>
        <dbReference type="WBParaSite" id="TCNE_0000128801-mRNA-1"/>
    </source>
</evidence>
<evidence type="ECO:0000256" key="2">
    <source>
        <dbReference type="ARBA" id="ARBA00004253"/>
    </source>
</evidence>
<name>A0A183TYG9_TOXCA</name>
<dbReference type="PANTHER" id="PTHR11530:SF11">
    <property type="entry name" value="D-ASPARTATE OXIDASE"/>
    <property type="match status" value="1"/>
</dbReference>
<dbReference type="WBParaSite" id="TCNE_0000128801-mRNA-1">
    <property type="protein sequence ID" value="TCNE_0000128801-mRNA-1"/>
    <property type="gene ID" value="TCNE_0000128801"/>
</dbReference>
<dbReference type="GO" id="GO:0003884">
    <property type="term" value="F:D-amino-acid oxidase activity"/>
    <property type="evidence" value="ECO:0007669"/>
    <property type="project" value="InterPro"/>
</dbReference>
<evidence type="ECO:0000256" key="4">
    <source>
        <dbReference type="ARBA" id="ARBA00022630"/>
    </source>
</evidence>
<dbReference type="Gene3D" id="3.30.9.10">
    <property type="entry name" value="D-Amino Acid Oxidase, subunit A, domain 2"/>
    <property type="match status" value="1"/>
</dbReference>